<reference key="2">
    <citation type="submission" date="2011-08" db="EMBL/GenBank/DDBJ databases">
        <title>Genome sequence of Naumovozyma castellii.</title>
        <authorList>
            <person name="Gordon J.L."/>
            <person name="Armisen D."/>
            <person name="Proux-Wera E."/>
            <person name="OhEigeartaigh S.S."/>
            <person name="Byrne K.P."/>
            <person name="Wolfe K.H."/>
        </authorList>
    </citation>
    <scope>NUCLEOTIDE SEQUENCE</scope>
    <source>
        <strain>Type strain:CBS 4309</strain>
    </source>
</reference>
<evidence type="ECO:0000256" key="4">
    <source>
        <dbReference type="ARBA" id="ARBA00023128"/>
    </source>
</evidence>
<dbReference type="GO" id="GO:0005811">
    <property type="term" value="C:lipid droplet"/>
    <property type="evidence" value="ECO:0007669"/>
    <property type="project" value="UniProtKB-SubCell"/>
</dbReference>
<dbReference type="HOGENOM" id="CLU_026673_3_3_1"/>
<organism evidence="7 8">
    <name type="scientific">Naumovozyma castellii</name>
    <name type="common">Yeast</name>
    <name type="synonym">Saccharomyces castellii</name>
    <dbReference type="NCBI Taxonomy" id="27288"/>
    <lineage>
        <taxon>Eukaryota</taxon>
        <taxon>Fungi</taxon>
        <taxon>Dikarya</taxon>
        <taxon>Ascomycota</taxon>
        <taxon>Saccharomycotina</taxon>
        <taxon>Saccharomycetes</taxon>
        <taxon>Saccharomycetales</taxon>
        <taxon>Saccharomycetaceae</taxon>
        <taxon>Naumovozyma</taxon>
    </lineage>
</organism>
<evidence type="ECO:0000256" key="2">
    <source>
        <dbReference type="ARBA" id="ARBA00004502"/>
    </source>
</evidence>
<feature type="domain" description="Enoyl reductase (ER)" evidence="6">
    <location>
        <begin position="18"/>
        <end position="359"/>
    </location>
</feature>
<dbReference type="OrthoDB" id="3509362at2759"/>
<proteinExistence type="inferred from homology"/>
<dbReference type="Proteomes" id="UP000001640">
    <property type="component" value="Chromosome 4"/>
</dbReference>
<evidence type="ECO:0000256" key="3">
    <source>
        <dbReference type="ARBA" id="ARBA00022677"/>
    </source>
</evidence>
<dbReference type="AlphaFoldDB" id="G0VDQ0"/>
<dbReference type="InterPro" id="IPR036291">
    <property type="entry name" value="NAD(P)-bd_dom_sf"/>
</dbReference>
<reference evidence="7 8" key="1">
    <citation type="journal article" date="2011" name="Proc. Natl. Acad. Sci. U.S.A.">
        <title>Evolutionary erosion of yeast sex chromosomes by mating-type switching accidents.</title>
        <authorList>
            <person name="Gordon J.L."/>
            <person name="Armisen D."/>
            <person name="Proux-Wera E."/>
            <person name="Oheigeartaigh S.S."/>
            <person name="Byrne K.P."/>
            <person name="Wolfe K.H."/>
        </authorList>
    </citation>
    <scope>NUCLEOTIDE SEQUENCE [LARGE SCALE GENOMIC DNA]</scope>
    <source>
        <strain evidence="8">ATCC 76901 / BCRC 22586 / CBS 4309 / NBRC 1992 / NRRL Y-12630</strain>
    </source>
</reference>
<dbReference type="GO" id="GO:0005739">
    <property type="term" value="C:mitochondrion"/>
    <property type="evidence" value="ECO:0007669"/>
    <property type="project" value="UniProtKB-SubCell"/>
</dbReference>
<dbReference type="FunCoup" id="G0VDQ0">
    <property type="interactions" value="170"/>
</dbReference>
<dbReference type="SUPFAM" id="SSF50129">
    <property type="entry name" value="GroES-like"/>
    <property type="match status" value="1"/>
</dbReference>
<dbReference type="Pfam" id="PF08240">
    <property type="entry name" value="ADH_N"/>
    <property type="match status" value="1"/>
</dbReference>
<dbReference type="PANTHER" id="PTHR11695:SF294">
    <property type="entry name" value="RETICULON-4-INTERACTING PROTEIN 1, MITOCHONDRIAL"/>
    <property type="match status" value="1"/>
</dbReference>
<dbReference type="EMBL" id="HE576755">
    <property type="protein sequence ID" value="CCC69689.1"/>
    <property type="molecule type" value="Genomic_DNA"/>
</dbReference>
<keyword evidence="8" id="KW-1185">Reference proteome</keyword>
<gene>
    <name evidence="7" type="primary">NCAS0D01080</name>
    <name evidence="7" type="ordered locus">NCAS_0D01080</name>
</gene>
<dbReference type="InParanoid" id="G0VDQ0"/>
<dbReference type="eggNOG" id="KOG1198">
    <property type="taxonomic scope" value="Eukaryota"/>
</dbReference>
<keyword evidence="3" id="KW-0551">Lipid droplet</keyword>
<dbReference type="GeneID" id="96903297"/>
<evidence type="ECO:0000313" key="7">
    <source>
        <dbReference type="EMBL" id="CCC69689.1"/>
    </source>
</evidence>
<dbReference type="RefSeq" id="XP_003676052.1">
    <property type="nucleotide sequence ID" value="XM_003676004.1"/>
</dbReference>
<dbReference type="Gene3D" id="3.90.180.10">
    <property type="entry name" value="Medium-chain alcohol dehydrogenases, catalytic domain"/>
    <property type="match status" value="1"/>
</dbReference>
<evidence type="ECO:0000259" key="6">
    <source>
        <dbReference type="SMART" id="SM00829"/>
    </source>
</evidence>
<keyword evidence="4" id="KW-0496">Mitochondrion</keyword>
<dbReference type="InterPro" id="IPR011032">
    <property type="entry name" value="GroES-like_sf"/>
</dbReference>
<dbReference type="SUPFAM" id="SSF51735">
    <property type="entry name" value="NAD(P)-binding Rossmann-fold domains"/>
    <property type="match status" value="1"/>
</dbReference>
<sequence length="363" mass="40649">MAPNTPSVVTKRTVTFINNQTPAAITESQLDLDSVGDYDIIVKIEAAALNSIDVVIHENANPHLVSSSPKAYGRDFSGVIIRRGDKVNPKWQVGDEINGLFNHLFGDQGSLSNYLVFNPDKQTGITHIPKSEEDKKDKFIRAAAWPIVFNTAYSVLFKYGQTLGPYSRVLVIGASTTVANAFIQMAKKQLNVGTVVGVCNSDSVEYNKSMGFDYLVSYNQEGTIPENVAKLMEQKKIGKFDLIFDSVGNSDFFPVMDDFLKPKSENSYYLTLVGDQSFEYDSYNFSAFLSGPIRFLNPWRKYRYAKVFGLPTKEGMDLATRMIELGNYNPPIDTIFKFEQFQEAIYRLKSNKAKGKVIISMSD</sequence>
<dbReference type="KEGG" id="ncs:NCAS_0D01080"/>
<comment type="similarity">
    <text evidence="5">Belongs to the YIM1 family.</text>
</comment>
<dbReference type="InterPro" id="IPR050700">
    <property type="entry name" value="YIM1/Zinc_Alcohol_DH_Fams"/>
</dbReference>
<dbReference type="SMART" id="SM00829">
    <property type="entry name" value="PKS_ER"/>
    <property type="match status" value="1"/>
</dbReference>
<evidence type="ECO:0000256" key="5">
    <source>
        <dbReference type="ARBA" id="ARBA00038249"/>
    </source>
</evidence>
<dbReference type="GO" id="GO:0016491">
    <property type="term" value="F:oxidoreductase activity"/>
    <property type="evidence" value="ECO:0007669"/>
    <property type="project" value="InterPro"/>
</dbReference>
<dbReference type="PANTHER" id="PTHR11695">
    <property type="entry name" value="ALCOHOL DEHYDROGENASE RELATED"/>
    <property type="match status" value="1"/>
</dbReference>
<evidence type="ECO:0000313" key="8">
    <source>
        <dbReference type="Proteomes" id="UP000001640"/>
    </source>
</evidence>
<comment type="subcellular location">
    <subcellularLocation>
        <location evidence="2">Lipid droplet</location>
    </subcellularLocation>
    <subcellularLocation>
        <location evidence="1">Mitochondrion</location>
    </subcellularLocation>
</comment>
<dbReference type="STRING" id="1064592.G0VDQ0"/>
<accession>G0VDQ0</accession>
<evidence type="ECO:0000256" key="1">
    <source>
        <dbReference type="ARBA" id="ARBA00004173"/>
    </source>
</evidence>
<dbReference type="Gene3D" id="3.40.50.720">
    <property type="entry name" value="NAD(P)-binding Rossmann-like Domain"/>
    <property type="match status" value="1"/>
</dbReference>
<dbReference type="InterPro" id="IPR020843">
    <property type="entry name" value="ER"/>
</dbReference>
<name>G0VDQ0_NAUCA</name>
<dbReference type="Pfam" id="PF13602">
    <property type="entry name" value="ADH_zinc_N_2"/>
    <property type="match status" value="1"/>
</dbReference>
<dbReference type="InterPro" id="IPR013154">
    <property type="entry name" value="ADH-like_N"/>
</dbReference>
<protein>
    <recommendedName>
        <fullName evidence="6">Enoyl reductase (ER) domain-containing protein</fullName>
    </recommendedName>
</protein>
<dbReference type="OMA" id="RHVKFIP"/>